<dbReference type="Gene3D" id="3.30.420.250">
    <property type="match status" value="1"/>
</dbReference>
<dbReference type="AlphaFoldDB" id="A0A4Q1K379"/>
<dbReference type="InterPro" id="IPR024213">
    <property type="entry name" value="DUF3822"/>
</dbReference>
<dbReference type="EMBL" id="SBKN01000010">
    <property type="protein sequence ID" value="RXR20233.1"/>
    <property type="molecule type" value="Genomic_DNA"/>
</dbReference>
<keyword evidence="2" id="KW-1185">Reference proteome</keyword>
<name>A0A4Q1K379_9FLAO</name>
<dbReference type="CDD" id="cd24013">
    <property type="entry name" value="ASKHA_ATPase_BT3980-like"/>
    <property type="match status" value="1"/>
</dbReference>
<sequence>MSSIIDKTYKRLSIQVSLSGLSFAVFDVITDHIIALQSIPFSAFQRSSKIEDLFAVVFHEYPELRNSYDEIKIIHSNNLCTFVPTALFDSEFIGSYLQYNTKVFETDYFTYDSLPNYEMENVYIPYVNMNNFFIDQYGSFDYQHAHTLLVQKLLDYSKNNDQRTMYVHVSSGHFEIVVIENRKLQLYNSFEFKTPEDFIYYILFTAEQLHLNPESFPLVLLGAVEEEDDLYQMAYKYVRDVSLLSMKFMVNGRTEAENRQHFILVHA</sequence>
<gene>
    <name evidence="1" type="ORF">EQG61_13370</name>
</gene>
<evidence type="ECO:0000313" key="1">
    <source>
        <dbReference type="EMBL" id="RXR20233.1"/>
    </source>
</evidence>
<accession>A0A4Q1K379</accession>
<dbReference type="OrthoDB" id="658622at2"/>
<protein>
    <submittedName>
        <fullName evidence="1">DUF3822 family protein</fullName>
    </submittedName>
</protein>
<evidence type="ECO:0000313" key="2">
    <source>
        <dbReference type="Proteomes" id="UP000289857"/>
    </source>
</evidence>
<organism evidence="1 2">
    <name type="scientific">Flavobacterium stagni</name>
    <dbReference type="NCBI Taxonomy" id="2506421"/>
    <lineage>
        <taxon>Bacteria</taxon>
        <taxon>Pseudomonadati</taxon>
        <taxon>Bacteroidota</taxon>
        <taxon>Flavobacteriia</taxon>
        <taxon>Flavobacteriales</taxon>
        <taxon>Flavobacteriaceae</taxon>
        <taxon>Flavobacterium</taxon>
    </lineage>
</organism>
<reference evidence="2" key="1">
    <citation type="submission" date="2019-01" db="EMBL/GenBank/DDBJ databases">
        <title>Cytophagaceae bacterium strain CAR-16.</title>
        <authorList>
            <person name="Chen W.-M."/>
        </authorList>
    </citation>
    <scope>NUCLEOTIDE SEQUENCE [LARGE SCALE GENOMIC DNA]</scope>
    <source>
        <strain evidence="2">WWJ-16</strain>
    </source>
</reference>
<proteinExistence type="predicted"/>
<dbReference type="Pfam" id="PF12864">
    <property type="entry name" value="DUF3822"/>
    <property type="match status" value="1"/>
</dbReference>
<dbReference type="RefSeq" id="WP_129462453.1">
    <property type="nucleotide sequence ID" value="NZ_SBKN01000010.1"/>
</dbReference>
<dbReference type="Gene3D" id="3.30.420.260">
    <property type="match status" value="1"/>
</dbReference>
<dbReference type="Proteomes" id="UP000289857">
    <property type="component" value="Unassembled WGS sequence"/>
</dbReference>
<comment type="caution">
    <text evidence="1">The sequence shown here is derived from an EMBL/GenBank/DDBJ whole genome shotgun (WGS) entry which is preliminary data.</text>
</comment>